<reference evidence="2 3" key="1">
    <citation type="submission" date="2020-04" db="EMBL/GenBank/DDBJ databases">
        <title>Chromosome-level genome assembly of a cyprinid fish Onychostoma macrolepis by integration of Nanopore Sequencing, Bionano and Hi-C technology.</title>
        <authorList>
            <person name="Wang D."/>
        </authorList>
    </citation>
    <scope>NUCLEOTIDE SEQUENCE [LARGE SCALE GENOMIC DNA]</scope>
    <source>
        <strain evidence="2">SWU-2019</strain>
        <tissue evidence="2">Muscle</tissue>
    </source>
</reference>
<accession>A0A7J6BQV7</accession>
<dbReference type="PANTHER" id="PTHR31025">
    <property type="entry name" value="SI:CH211-196P9.1-RELATED"/>
    <property type="match status" value="1"/>
</dbReference>
<proteinExistence type="predicted"/>
<evidence type="ECO:0000313" key="3">
    <source>
        <dbReference type="Proteomes" id="UP000579812"/>
    </source>
</evidence>
<evidence type="ECO:0000313" key="2">
    <source>
        <dbReference type="EMBL" id="KAF4097387.1"/>
    </source>
</evidence>
<name>A0A7J6BQV7_9TELE</name>
<dbReference type="EMBL" id="JAAMOB010000022">
    <property type="protein sequence ID" value="KAF4097387.1"/>
    <property type="molecule type" value="Genomic_DNA"/>
</dbReference>
<feature type="compositionally biased region" description="Low complexity" evidence="1">
    <location>
        <begin position="388"/>
        <end position="399"/>
    </location>
</feature>
<organism evidence="2 3">
    <name type="scientific">Onychostoma macrolepis</name>
    <dbReference type="NCBI Taxonomy" id="369639"/>
    <lineage>
        <taxon>Eukaryota</taxon>
        <taxon>Metazoa</taxon>
        <taxon>Chordata</taxon>
        <taxon>Craniata</taxon>
        <taxon>Vertebrata</taxon>
        <taxon>Euteleostomi</taxon>
        <taxon>Actinopterygii</taxon>
        <taxon>Neopterygii</taxon>
        <taxon>Teleostei</taxon>
        <taxon>Ostariophysi</taxon>
        <taxon>Cypriniformes</taxon>
        <taxon>Cyprinidae</taxon>
        <taxon>Acrossocheilinae</taxon>
        <taxon>Onychostoma</taxon>
    </lineage>
</organism>
<keyword evidence="3" id="KW-1185">Reference proteome</keyword>
<dbReference type="PANTHER" id="PTHR31025:SF30">
    <property type="entry name" value="SI:DKEY-15H8.17"/>
    <property type="match status" value="1"/>
</dbReference>
<feature type="region of interest" description="Disordered" evidence="1">
    <location>
        <begin position="382"/>
        <end position="419"/>
    </location>
</feature>
<protein>
    <submittedName>
        <fullName evidence="2">Uncharacterized protein</fullName>
    </submittedName>
</protein>
<feature type="compositionally biased region" description="Basic and acidic residues" evidence="1">
    <location>
        <begin position="400"/>
        <end position="419"/>
    </location>
</feature>
<dbReference type="Proteomes" id="UP000579812">
    <property type="component" value="Unassembled WGS sequence"/>
</dbReference>
<sequence>MSALGEDVRDAVLAVLPGLQEEKLLSLLDKLASIGVESKSDLQLVKEEDLPDHITPIQCRRLLNAWNVEDQTRCVKVTPLDSTEIVFDTTMRDFPSSNSSSSCTPSVSSTDSSSATVDLSVWPENFEVPWNRMPSGIKTAIALGKRPTAKDRREMIRIVVDEMRLTELNPSKSQCLIVAKKIVKQYSQSFADVLVDGTRIGTGYGSLLTQLKTRVEHVNRGCLLSRRMTQKKTSNSSGEDIAPGPADQYGCVRWQPECPQEESEESLQEKQKEMKDLYSTEGPAGVERGHLSQLMKATYYLQRKSINACPSPSIADLKNDWPYLFTPKELYNHFKSLTNITILEKLEKSMEEKGKMILQFFRQLPAGTNTDEMQRILMKSPGSDVINQNNNSSGSSHAHQSSDDQSDHSFSRITTADRV</sequence>
<comment type="caution">
    <text evidence="2">The sequence shown here is derived from an EMBL/GenBank/DDBJ whole genome shotgun (WGS) entry which is preliminary data.</text>
</comment>
<gene>
    <name evidence="2" type="ORF">G5714_021395</name>
</gene>
<evidence type="ECO:0000256" key="1">
    <source>
        <dbReference type="SAM" id="MobiDB-lite"/>
    </source>
</evidence>
<dbReference type="AlphaFoldDB" id="A0A7J6BQV7"/>